<name>A0A835PH16_VANPL</name>
<sequence length="128" mass="15303">MEFYLMLKKFSAEWDLPECFNCQERSGCSETDSEDEEDSVTSNIGVKDRSDREMDRFDFYDDGLFKPTALQSRLSRSGRLFIKMQFKSAHPCAKSSLLSPWNRQRWNQPRTNILPLRHRRHLLLLRRR</sequence>
<evidence type="ECO:0000256" key="1">
    <source>
        <dbReference type="SAM" id="MobiDB-lite"/>
    </source>
</evidence>
<comment type="caution">
    <text evidence="2">The sequence shown here is derived from an EMBL/GenBank/DDBJ whole genome shotgun (WGS) entry which is preliminary data.</text>
</comment>
<dbReference type="EMBL" id="JADCNM010000070">
    <property type="protein sequence ID" value="KAG0451278.1"/>
    <property type="molecule type" value="Genomic_DNA"/>
</dbReference>
<evidence type="ECO:0000313" key="3">
    <source>
        <dbReference type="Proteomes" id="UP000639772"/>
    </source>
</evidence>
<proteinExistence type="predicted"/>
<reference evidence="2 3" key="1">
    <citation type="journal article" date="2020" name="Nat. Food">
        <title>A phased Vanilla planifolia genome enables genetic improvement of flavour and production.</title>
        <authorList>
            <person name="Hasing T."/>
            <person name="Tang H."/>
            <person name="Brym M."/>
            <person name="Khazi F."/>
            <person name="Huang T."/>
            <person name="Chambers A.H."/>
        </authorList>
    </citation>
    <scope>NUCLEOTIDE SEQUENCE [LARGE SCALE GENOMIC DNA]</scope>
    <source>
        <tissue evidence="2">Leaf</tissue>
    </source>
</reference>
<protein>
    <submittedName>
        <fullName evidence="2">Uncharacterized protein</fullName>
    </submittedName>
</protein>
<accession>A0A835PH16</accession>
<dbReference type="AlphaFoldDB" id="A0A835PH16"/>
<gene>
    <name evidence="2" type="ORF">HPP92_026303</name>
</gene>
<organism evidence="2 3">
    <name type="scientific">Vanilla planifolia</name>
    <name type="common">Vanilla</name>
    <dbReference type="NCBI Taxonomy" id="51239"/>
    <lineage>
        <taxon>Eukaryota</taxon>
        <taxon>Viridiplantae</taxon>
        <taxon>Streptophyta</taxon>
        <taxon>Embryophyta</taxon>
        <taxon>Tracheophyta</taxon>
        <taxon>Spermatophyta</taxon>
        <taxon>Magnoliopsida</taxon>
        <taxon>Liliopsida</taxon>
        <taxon>Asparagales</taxon>
        <taxon>Orchidaceae</taxon>
        <taxon>Vanilloideae</taxon>
        <taxon>Vanilleae</taxon>
        <taxon>Vanilla</taxon>
    </lineage>
</organism>
<dbReference type="Proteomes" id="UP000639772">
    <property type="component" value="Unassembled WGS sequence"/>
</dbReference>
<feature type="region of interest" description="Disordered" evidence="1">
    <location>
        <begin position="26"/>
        <end position="45"/>
    </location>
</feature>
<evidence type="ECO:0000313" key="2">
    <source>
        <dbReference type="EMBL" id="KAG0451278.1"/>
    </source>
</evidence>